<feature type="transmembrane region" description="Helical" evidence="8">
    <location>
        <begin position="191"/>
        <end position="212"/>
    </location>
</feature>
<dbReference type="AlphaFoldDB" id="A0A9J7AN78"/>
<evidence type="ECO:0000256" key="7">
    <source>
        <dbReference type="ARBA" id="ARBA00023136"/>
    </source>
</evidence>
<keyword evidence="6 8" id="KW-1133">Transmembrane helix</keyword>
<feature type="transmembrane region" description="Helical" evidence="8">
    <location>
        <begin position="94"/>
        <end position="114"/>
    </location>
</feature>
<dbReference type="PANTHER" id="PTHR30269:SF37">
    <property type="entry name" value="MEMBRANE TRANSPORTER PROTEIN"/>
    <property type="match status" value="1"/>
</dbReference>
<organism evidence="9 10">
    <name type="scientific">Nisaea acidiphila</name>
    <dbReference type="NCBI Taxonomy" id="1862145"/>
    <lineage>
        <taxon>Bacteria</taxon>
        <taxon>Pseudomonadati</taxon>
        <taxon>Pseudomonadota</taxon>
        <taxon>Alphaproteobacteria</taxon>
        <taxon>Rhodospirillales</taxon>
        <taxon>Thalassobaculaceae</taxon>
        <taxon>Nisaea</taxon>
    </lineage>
</organism>
<evidence type="ECO:0000256" key="8">
    <source>
        <dbReference type="RuleBase" id="RU363041"/>
    </source>
</evidence>
<comment type="subcellular location">
    <subcellularLocation>
        <location evidence="1 8">Cell membrane</location>
        <topology evidence="1 8">Multi-pass membrane protein</topology>
    </subcellularLocation>
</comment>
<evidence type="ECO:0000256" key="4">
    <source>
        <dbReference type="ARBA" id="ARBA00022475"/>
    </source>
</evidence>
<dbReference type="PANTHER" id="PTHR30269">
    <property type="entry name" value="TRANSMEMBRANE PROTEIN YFCA"/>
    <property type="match status" value="1"/>
</dbReference>
<sequence>MNLTLAAGAVGLAGLVRGFSGFGAAMISIPLLSLLFGPQTALATLTTMEMPAQIQLLRMSRREADWKQAAPMALGGIAALPLGTWILVSIDQEVLRQAISVIVLALVALLASGYRHNVPRRLGVDVAVGSVAGFLNGSTGLGGPPIIFYLLSGPYAPAAVRANITAFFQIGFVFVVASYFWFGVLTPERMLLGALIAPCYVGGIWFGGKLFYKASERTFRRIAYILLAVIGGGTLFG</sequence>
<gene>
    <name evidence="9" type="ORF">NUH88_11445</name>
</gene>
<dbReference type="KEGG" id="naci:NUH88_11445"/>
<evidence type="ECO:0000256" key="2">
    <source>
        <dbReference type="ARBA" id="ARBA00009142"/>
    </source>
</evidence>
<keyword evidence="3" id="KW-0813">Transport</keyword>
<keyword evidence="4 8" id="KW-1003">Cell membrane</keyword>
<evidence type="ECO:0000256" key="6">
    <source>
        <dbReference type="ARBA" id="ARBA00022989"/>
    </source>
</evidence>
<reference evidence="9" key="1">
    <citation type="submission" date="2022-08" db="EMBL/GenBank/DDBJ databases">
        <title>Nisaea acidiphila sp. nov., isolated from a marine algal debris and emended description of the genus Nisaea Urios et al. 2008.</title>
        <authorList>
            <person name="Kwon K."/>
        </authorList>
    </citation>
    <scope>NUCLEOTIDE SEQUENCE</scope>
    <source>
        <strain evidence="9">MEBiC11861</strain>
    </source>
</reference>
<evidence type="ECO:0000256" key="3">
    <source>
        <dbReference type="ARBA" id="ARBA00022448"/>
    </source>
</evidence>
<evidence type="ECO:0000313" key="9">
    <source>
        <dbReference type="EMBL" id="UUX48033.1"/>
    </source>
</evidence>
<dbReference type="InterPro" id="IPR002781">
    <property type="entry name" value="TM_pro_TauE-like"/>
</dbReference>
<evidence type="ECO:0000313" key="10">
    <source>
        <dbReference type="Proteomes" id="UP001060336"/>
    </source>
</evidence>
<dbReference type="Proteomes" id="UP001060336">
    <property type="component" value="Chromosome"/>
</dbReference>
<feature type="transmembrane region" description="Helical" evidence="8">
    <location>
        <begin position="69"/>
        <end position="88"/>
    </location>
</feature>
<dbReference type="GO" id="GO:0005886">
    <property type="term" value="C:plasma membrane"/>
    <property type="evidence" value="ECO:0007669"/>
    <property type="project" value="UniProtKB-SubCell"/>
</dbReference>
<protein>
    <recommendedName>
        <fullName evidence="8">Probable membrane transporter protein</fullName>
    </recommendedName>
</protein>
<feature type="transmembrane region" description="Helical" evidence="8">
    <location>
        <begin position="126"/>
        <end position="152"/>
    </location>
</feature>
<keyword evidence="7 8" id="KW-0472">Membrane</keyword>
<evidence type="ECO:0000256" key="1">
    <source>
        <dbReference type="ARBA" id="ARBA00004651"/>
    </source>
</evidence>
<name>A0A9J7AN78_9PROT</name>
<comment type="similarity">
    <text evidence="2 8">Belongs to the 4-toluene sulfonate uptake permease (TSUP) (TC 2.A.102) family.</text>
</comment>
<dbReference type="Pfam" id="PF01925">
    <property type="entry name" value="TauE"/>
    <property type="match status" value="1"/>
</dbReference>
<keyword evidence="10" id="KW-1185">Reference proteome</keyword>
<keyword evidence="5 8" id="KW-0812">Transmembrane</keyword>
<proteinExistence type="inferred from homology"/>
<evidence type="ECO:0000256" key="5">
    <source>
        <dbReference type="ARBA" id="ARBA00022692"/>
    </source>
</evidence>
<feature type="transmembrane region" description="Helical" evidence="8">
    <location>
        <begin position="164"/>
        <end position="184"/>
    </location>
</feature>
<accession>A0A9J7AN78</accession>
<feature type="transmembrane region" description="Helical" evidence="8">
    <location>
        <begin position="218"/>
        <end position="236"/>
    </location>
</feature>
<dbReference type="EMBL" id="CP102480">
    <property type="protein sequence ID" value="UUX48033.1"/>
    <property type="molecule type" value="Genomic_DNA"/>
</dbReference>
<dbReference type="RefSeq" id="WP_257766541.1">
    <property type="nucleotide sequence ID" value="NZ_CP102480.1"/>
</dbReference>
<dbReference type="InterPro" id="IPR052017">
    <property type="entry name" value="TSUP"/>
</dbReference>